<dbReference type="Pfam" id="PF07776">
    <property type="entry name" value="zf-AD"/>
    <property type="match status" value="1"/>
</dbReference>
<name>A0A034VJ09_BACDO</name>
<dbReference type="FunFam" id="3.30.160.60:FF:000325">
    <property type="entry name" value="ZFP90 zinc finger protein"/>
    <property type="match status" value="1"/>
</dbReference>
<proteinExistence type="inferred from homology"/>
<dbReference type="PROSITE" id="PS00028">
    <property type="entry name" value="ZINC_FINGER_C2H2_1"/>
    <property type="match status" value="9"/>
</dbReference>
<comment type="subcellular location">
    <subcellularLocation>
        <location evidence="1">Nucleus</location>
    </subcellularLocation>
</comment>
<keyword evidence="7" id="KW-0805">Transcription regulation</keyword>
<dbReference type="GO" id="GO:0008270">
    <property type="term" value="F:zinc ion binding"/>
    <property type="evidence" value="ECO:0007669"/>
    <property type="project" value="UniProtKB-UniRule"/>
</dbReference>
<evidence type="ECO:0000256" key="4">
    <source>
        <dbReference type="ARBA" id="ARBA00022737"/>
    </source>
</evidence>
<dbReference type="PROSITE" id="PS51915">
    <property type="entry name" value="ZAD"/>
    <property type="match status" value="1"/>
</dbReference>
<dbReference type="InterPro" id="IPR013087">
    <property type="entry name" value="Znf_C2H2_type"/>
</dbReference>
<evidence type="ECO:0000256" key="11">
    <source>
        <dbReference type="PROSITE-ProRule" id="PRU00042"/>
    </source>
</evidence>
<feature type="domain" description="ZAD" evidence="15">
    <location>
        <begin position="31"/>
        <end position="107"/>
    </location>
</feature>
<dbReference type="GO" id="GO:0005634">
    <property type="term" value="C:nucleus"/>
    <property type="evidence" value="ECO:0007669"/>
    <property type="project" value="UniProtKB-SubCell"/>
</dbReference>
<feature type="region of interest" description="Disordered" evidence="13">
    <location>
        <begin position="530"/>
        <end position="557"/>
    </location>
</feature>
<feature type="binding site" evidence="12">
    <location>
        <position position="80"/>
    </location>
    <ligand>
        <name>Zn(2+)</name>
        <dbReference type="ChEBI" id="CHEBI:29105"/>
    </ligand>
</feature>
<protein>
    <submittedName>
        <fullName evidence="16">Zinc finger protein 160</fullName>
    </submittedName>
</protein>
<sequence>FNSIVNIKLSWKYVHIYLKMQFSEISANDERICRLCGEEQHNVIELTGKNSEDINSLVKRTLGFLNIKYKENDSFPNCLCVACHLDAESTDKFLQMVKEGQRKLTQKLREDHVAGKNEDVSKLKDKNLCRASKEMNHETIEGENLNDGVCTTSARLVNPTSISKYAKRVRKKKKCFPCDPSPYIQVGQIDLGLETNSDNSSEINTGTLITIQPIAELRSANGSSLAEIISVDSDAPMHQSTPTKPEIRMICEYCKEVFTKQHIFLKHLRTHNESLYKCLECTSKFDKLTNLKKHHQLTGHKGTTLLTKTETESNEKQVPDKKSETTINIVVDDEGHITSIDSDLNATPKENGETANSPLYVAENIEQVRSVSSPKTSPFKCLKCNKSYKTHYSVLRHHKQVHVDTRPYKCQQCTASFKNTTNLTYHMAKHTGIRNFKCNICAKAFVHKSELTLHMRTHTGDKPYICKHCSKGFSHRSNMVTHMRLHSGQLPFKCETCSANFNSSSHWKLHKQMHLKHAQRAVLARLQDNNAKKHEPTIDASSTQTYDSDQKSNATTSLLRPKVTNVQSVEVLPPIKTLPGPNTVISKDKLKKLILTNIPMNSSAAPGATQLRFKCDQCLQRFKVKSALTKHLRTHTEEKPYKCPFCPRTFADASNFKRHKTLHKTATKELQNVTKKYKSSDLLHEFQRDRRKALPVGSISPTHSVASDPDPDGLEALQLTSVPSPKSVSDASDTVFDMLHSIAGETKREISSSNDITHTTSGLNTSHRPAIPKSPQRLICISYPNPANPSDNKMTTFYV</sequence>
<dbReference type="InterPro" id="IPR036236">
    <property type="entry name" value="Znf_C2H2_sf"/>
</dbReference>
<feature type="binding site" evidence="12">
    <location>
        <position position="83"/>
    </location>
    <ligand>
        <name>Zn(2+)</name>
        <dbReference type="ChEBI" id="CHEBI:29105"/>
    </ligand>
</feature>
<evidence type="ECO:0000256" key="12">
    <source>
        <dbReference type="PROSITE-ProRule" id="PRU01263"/>
    </source>
</evidence>
<dbReference type="FunFam" id="3.30.160.60:FF:001016">
    <property type="entry name" value="zinc finger protein 850-like"/>
    <property type="match status" value="1"/>
</dbReference>
<dbReference type="Pfam" id="PF00096">
    <property type="entry name" value="zf-C2H2"/>
    <property type="match status" value="5"/>
</dbReference>
<feature type="domain" description="C2H2-type" evidence="14">
    <location>
        <begin position="276"/>
        <end position="305"/>
    </location>
</feature>
<feature type="domain" description="C2H2-type" evidence="14">
    <location>
        <begin position="464"/>
        <end position="491"/>
    </location>
</feature>
<keyword evidence="5 11" id="KW-0863">Zinc-finger</keyword>
<dbReference type="PROSITE" id="PS50157">
    <property type="entry name" value="ZINC_FINGER_C2H2_2"/>
    <property type="match status" value="9"/>
</dbReference>
<feature type="domain" description="C2H2-type" evidence="14">
    <location>
        <begin position="613"/>
        <end position="640"/>
    </location>
</feature>
<evidence type="ECO:0000313" key="16">
    <source>
        <dbReference type="EMBL" id="JAC42489.1"/>
    </source>
</evidence>
<feature type="compositionally biased region" description="Polar residues" evidence="13">
    <location>
        <begin position="539"/>
        <end position="557"/>
    </location>
</feature>
<feature type="domain" description="C2H2-type" evidence="14">
    <location>
        <begin position="641"/>
        <end position="668"/>
    </location>
</feature>
<keyword evidence="6 12" id="KW-0862">Zinc</keyword>
<dbReference type="PANTHER" id="PTHR24393:SF34">
    <property type="entry name" value="PR_SET DOMAIN 13"/>
    <property type="match status" value="1"/>
</dbReference>
<evidence type="ECO:0000256" key="8">
    <source>
        <dbReference type="ARBA" id="ARBA00023125"/>
    </source>
</evidence>
<gene>
    <name evidence="16" type="primary">ZN160</name>
</gene>
<organism evidence="16">
    <name type="scientific">Bactrocera dorsalis</name>
    <name type="common">Oriental fruit fly</name>
    <name type="synonym">Dacus dorsalis</name>
    <dbReference type="NCBI Taxonomy" id="27457"/>
    <lineage>
        <taxon>Eukaryota</taxon>
        <taxon>Metazoa</taxon>
        <taxon>Ecdysozoa</taxon>
        <taxon>Arthropoda</taxon>
        <taxon>Hexapoda</taxon>
        <taxon>Insecta</taxon>
        <taxon>Pterygota</taxon>
        <taxon>Neoptera</taxon>
        <taxon>Endopterygota</taxon>
        <taxon>Diptera</taxon>
        <taxon>Brachycera</taxon>
        <taxon>Muscomorpha</taxon>
        <taxon>Tephritoidea</taxon>
        <taxon>Tephritidae</taxon>
        <taxon>Bactrocera</taxon>
        <taxon>Bactrocera</taxon>
    </lineage>
</organism>
<evidence type="ECO:0000256" key="9">
    <source>
        <dbReference type="ARBA" id="ARBA00023163"/>
    </source>
</evidence>
<keyword evidence="3 12" id="KW-0479">Metal-binding</keyword>
<dbReference type="Gene3D" id="3.40.1800.20">
    <property type="match status" value="1"/>
</dbReference>
<feature type="region of interest" description="Disordered" evidence="13">
    <location>
        <begin position="747"/>
        <end position="771"/>
    </location>
</feature>
<evidence type="ECO:0000259" key="14">
    <source>
        <dbReference type="PROSITE" id="PS50157"/>
    </source>
</evidence>
<feature type="domain" description="C2H2-type" evidence="14">
    <location>
        <begin position="249"/>
        <end position="271"/>
    </location>
</feature>
<keyword evidence="8" id="KW-0238">DNA-binding</keyword>
<evidence type="ECO:0000256" key="10">
    <source>
        <dbReference type="ARBA" id="ARBA00023242"/>
    </source>
</evidence>
<feature type="binding site" evidence="12">
    <location>
        <position position="36"/>
    </location>
    <ligand>
        <name>Zn(2+)</name>
        <dbReference type="ChEBI" id="CHEBI:29105"/>
    </ligand>
</feature>
<evidence type="ECO:0000256" key="7">
    <source>
        <dbReference type="ARBA" id="ARBA00023015"/>
    </source>
</evidence>
<comment type="similarity">
    <text evidence="2">Belongs to the krueppel C2H2-type zinc-finger protein family.</text>
</comment>
<evidence type="ECO:0000256" key="1">
    <source>
        <dbReference type="ARBA" id="ARBA00004123"/>
    </source>
</evidence>
<evidence type="ECO:0000256" key="2">
    <source>
        <dbReference type="ARBA" id="ARBA00006991"/>
    </source>
</evidence>
<evidence type="ECO:0000256" key="6">
    <source>
        <dbReference type="ARBA" id="ARBA00022833"/>
    </source>
</evidence>
<evidence type="ECO:0000256" key="13">
    <source>
        <dbReference type="SAM" id="MobiDB-lite"/>
    </source>
</evidence>
<accession>A0A034VJ09</accession>
<feature type="domain" description="C2H2-type" evidence="14">
    <location>
        <begin position="436"/>
        <end position="463"/>
    </location>
</feature>
<dbReference type="PANTHER" id="PTHR24393">
    <property type="entry name" value="ZINC FINGER PROTEIN"/>
    <property type="match status" value="1"/>
</dbReference>
<dbReference type="SUPFAM" id="SSF57716">
    <property type="entry name" value="Glucocorticoid receptor-like (DNA-binding domain)"/>
    <property type="match status" value="1"/>
</dbReference>
<dbReference type="InterPro" id="IPR012934">
    <property type="entry name" value="Znf_AD"/>
</dbReference>
<feature type="domain" description="C2H2-type" evidence="14">
    <location>
        <begin position="408"/>
        <end position="435"/>
    </location>
</feature>
<evidence type="ECO:0000256" key="3">
    <source>
        <dbReference type="ARBA" id="ARBA00022723"/>
    </source>
</evidence>
<dbReference type="FunFam" id="3.30.160.60:FF:000100">
    <property type="entry name" value="Zinc finger 45-like"/>
    <property type="match status" value="2"/>
</dbReference>
<feature type="compositionally biased region" description="Polar residues" evidence="13">
    <location>
        <begin position="751"/>
        <end position="767"/>
    </location>
</feature>
<feature type="domain" description="C2H2-type" evidence="14">
    <location>
        <begin position="379"/>
        <end position="407"/>
    </location>
</feature>
<dbReference type="Gene3D" id="3.30.160.60">
    <property type="entry name" value="Classic Zinc Finger"/>
    <property type="match status" value="7"/>
</dbReference>
<dbReference type="AlphaFoldDB" id="A0A034VJ09"/>
<feature type="domain" description="C2H2-type" evidence="14">
    <location>
        <begin position="492"/>
        <end position="519"/>
    </location>
</feature>
<dbReference type="GO" id="GO:0000978">
    <property type="term" value="F:RNA polymerase II cis-regulatory region sequence-specific DNA binding"/>
    <property type="evidence" value="ECO:0007669"/>
    <property type="project" value="TreeGrafter"/>
</dbReference>
<dbReference type="EMBL" id="GAKP01016463">
    <property type="protein sequence ID" value="JAC42489.1"/>
    <property type="molecule type" value="Transcribed_RNA"/>
</dbReference>
<evidence type="ECO:0000256" key="5">
    <source>
        <dbReference type="ARBA" id="ARBA00022771"/>
    </source>
</evidence>
<keyword evidence="4" id="KW-0677">Repeat</keyword>
<keyword evidence="10" id="KW-0539">Nucleus</keyword>
<dbReference type="SUPFAM" id="SSF57667">
    <property type="entry name" value="beta-beta-alpha zinc fingers"/>
    <property type="match status" value="5"/>
</dbReference>
<dbReference type="SMART" id="SM00868">
    <property type="entry name" value="zf-AD"/>
    <property type="match status" value="2"/>
</dbReference>
<dbReference type="OrthoDB" id="427030at2759"/>
<dbReference type="FunFam" id="3.30.160.60:FF:002343">
    <property type="entry name" value="Zinc finger protein 33A"/>
    <property type="match status" value="1"/>
</dbReference>
<reference evidence="16" key="1">
    <citation type="journal article" date="2014" name="BMC Genomics">
        <title>Characterizing the developmental transcriptome of the oriental fruit fly, Bactrocera dorsalis (Diptera: Tephritidae) through comparative genomic analysis with Drosophila melanogaster utilizing modENCODE datasets.</title>
        <authorList>
            <person name="Geib S.M."/>
            <person name="Calla B."/>
            <person name="Hall B."/>
            <person name="Hou S."/>
            <person name="Manoukis N.C."/>
        </authorList>
    </citation>
    <scope>NUCLEOTIDE SEQUENCE</scope>
    <source>
        <strain evidence="16">Punador</strain>
    </source>
</reference>
<feature type="non-terminal residue" evidence="16">
    <location>
        <position position="1"/>
    </location>
</feature>
<dbReference type="GO" id="GO:0001228">
    <property type="term" value="F:DNA-binding transcription activator activity, RNA polymerase II-specific"/>
    <property type="evidence" value="ECO:0007669"/>
    <property type="project" value="TreeGrafter"/>
</dbReference>
<dbReference type="SMART" id="SM00355">
    <property type="entry name" value="ZnF_C2H2"/>
    <property type="match status" value="9"/>
</dbReference>
<feature type="binding site" evidence="12">
    <location>
        <position position="33"/>
    </location>
    <ligand>
        <name>Zn(2+)</name>
        <dbReference type="ChEBI" id="CHEBI:29105"/>
    </ligand>
</feature>
<evidence type="ECO:0000259" key="15">
    <source>
        <dbReference type="PROSITE" id="PS51915"/>
    </source>
</evidence>
<keyword evidence="9" id="KW-0804">Transcription</keyword>